<dbReference type="Pfam" id="PF13144">
    <property type="entry name" value="ChapFlgA"/>
    <property type="match status" value="1"/>
</dbReference>
<reference evidence="7" key="1">
    <citation type="journal article" date="2010" name="ISME J.">
        <title>The complete genome sequence of the algal symbiont Dinoroseobacter shibae: a hitchhiker's guide to life in the sea.</title>
        <authorList>
            <person name="Wagner-Dobler I."/>
            <person name="Ballhausen B."/>
            <person name="Berger M."/>
            <person name="Brinkhoff T."/>
            <person name="Buchholz I."/>
            <person name="Bunk B."/>
            <person name="Cypionka H."/>
            <person name="Daniel R."/>
            <person name="Drepper T."/>
            <person name="Gerdts G."/>
            <person name="Hahnke S."/>
            <person name="Han C."/>
            <person name="Jahn D."/>
            <person name="Kalhoefer D."/>
            <person name="Kiss H."/>
            <person name="Klenk H.P."/>
            <person name="Kyrpides N."/>
            <person name="Liebl W."/>
            <person name="Liesegang H."/>
            <person name="Meincke L."/>
            <person name="Pati A."/>
            <person name="Petersen J."/>
            <person name="Piekarski T."/>
            <person name="Pommerenke C."/>
            <person name="Pradella S."/>
            <person name="Pukall R."/>
            <person name="Rabus R."/>
            <person name="Stackebrandt E."/>
            <person name="Thole S."/>
            <person name="Thompson L."/>
            <person name="Tielen P."/>
            <person name="Tomasch J."/>
            <person name="von Jan M."/>
            <person name="Wanphrut N."/>
            <person name="Wichels A."/>
            <person name="Zech H."/>
            <person name="Simon M."/>
        </authorList>
    </citation>
    <scope>NUCLEOTIDE SEQUENCE [LARGE SCALE GENOMIC DNA]</scope>
    <source>
        <strain evidence="7">DSM 16493 / NCIMB 14021 / DFL 12</strain>
    </source>
</reference>
<feature type="domain" description="SAF" evidence="5">
    <location>
        <begin position="19"/>
        <end position="77"/>
    </location>
</feature>
<comment type="subcellular location">
    <subcellularLocation>
        <location evidence="1 4">Periplasm</location>
    </subcellularLocation>
</comment>
<dbReference type="eggNOG" id="COG1261">
    <property type="taxonomic scope" value="Bacteria"/>
</dbReference>
<evidence type="ECO:0000256" key="3">
    <source>
        <dbReference type="ARBA" id="ARBA00022764"/>
    </source>
</evidence>
<dbReference type="GO" id="GO:0042597">
    <property type="term" value="C:periplasmic space"/>
    <property type="evidence" value="ECO:0007669"/>
    <property type="project" value="UniProtKB-SubCell"/>
</dbReference>
<dbReference type="RefSeq" id="WP_012179913.1">
    <property type="nucleotide sequence ID" value="NC_009952.1"/>
</dbReference>
<dbReference type="PANTHER" id="PTHR36307:SF1">
    <property type="entry name" value="FLAGELLA BASAL BODY P-RING FORMATION PROTEIN FLGA"/>
    <property type="match status" value="1"/>
</dbReference>
<comment type="similarity">
    <text evidence="4">Belongs to the FlgA family.</text>
</comment>
<dbReference type="KEGG" id="dsh:Dshi_3253"/>
<dbReference type="GO" id="GO:0044780">
    <property type="term" value="P:bacterial-type flagellum assembly"/>
    <property type="evidence" value="ECO:0007669"/>
    <property type="project" value="InterPro"/>
</dbReference>
<dbReference type="Gene3D" id="3.90.1210.10">
    <property type="entry name" value="Antifreeze-like/N-acetylneuraminic acid synthase C-terminal domain"/>
    <property type="match status" value="1"/>
</dbReference>
<evidence type="ECO:0000256" key="1">
    <source>
        <dbReference type="ARBA" id="ARBA00004418"/>
    </source>
</evidence>
<keyword evidence="6" id="KW-0966">Cell projection</keyword>
<keyword evidence="2 4" id="KW-0732">Signal</keyword>
<gene>
    <name evidence="6" type="primary">flgA</name>
    <name evidence="6" type="ordered locus">Dshi_3253</name>
</gene>
<dbReference type="CDD" id="cd11614">
    <property type="entry name" value="SAF_CpaB_FlgA_like"/>
    <property type="match status" value="1"/>
</dbReference>
<feature type="signal peptide" evidence="4">
    <location>
        <begin position="1"/>
        <end position="19"/>
    </location>
</feature>
<dbReference type="Proteomes" id="UP000006833">
    <property type="component" value="Chromosome"/>
</dbReference>
<keyword evidence="7" id="KW-1185">Reference proteome</keyword>
<evidence type="ECO:0000256" key="2">
    <source>
        <dbReference type="ARBA" id="ARBA00022729"/>
    </source>
</evidence>
<evidence type="ECO:0000313" key="7">
    <source>
        <dbReference type="Proteomes" id="UP000006833"/>
    </source>
</evidence>
<evidence type="ECO:0000256" key="4">
    <source>
        <dbReference type="RuleBase" id="RU362063"/>
    </source>
</evidence>
<name>A8LMR1_DINSH</name>
<dbReference type="AlphaFoldDB" id="A8LMR1"/>
<keyword evidence="4" id="KW-1005">Bacterial flagellum biogenesis</keyword>
<keyword evidence="3 4" id="KW-0574">Periplasm</keyword>
<dbReference type="NCBIfam" id="TIGR03170">
    <property type="entry name" value="flgA_cterm"/>
    <property type="match status" value="1"/>
</dbReference>
<comment type="function">
    <text evidence="4">Involved in the assembly process of the P-ring formation. It may associate with FlgF on the rod constituting a structure essential for the P-ring assembly or may act as a modulator protein for the P-ring assembly.</text>
</comment>
<dbReference type="InterPro" id="IPR017585">
    <property type="entry name" value="SAF_FlgA"/>
</dbReference>
<dbReference type="Gene3D" id="2.30.30.760">
    <property type="match status" value="1"/>
</dbReference>
<dbReference type="HOGENOM" id="CLU_131516_2_0_5"/>
<dbReference type="SMART" id="SM00858">
    <property type="entry name" value="SAF"/>
    <property type="match status" value="1"/>
</dbReference>
<organism evidence="6 7">
    <name type="scientific">Dinoroseobacter shibae (strain DSM 16493 / NCIMB 14021 / DFL 12)</name>
    <dbReference type="NCBI Taxonomy" id="398580"/>
    <lineage>
        <taxon>Bacteria</taxon>
        <taxon>Pseudomonadati</taxon>
        <taxon>Pseudomonadota</taxon>
        <taxon>Alphaproteobacteria</taxon>
        <taxon>Rhodobacterales</taxon>
        <taxon>Roseobacteraceae</taxon>
        <taxon>Dinoroseobacter</taxon>
    </lineage>
</organism>
<dbReference type="STRING" id="398580.Dshi_3253"/>
<dbReference type="EMBL" id="CP000830">
    <property type="protein sequence ID" value="ABV94986.1"/>
    <property type="molecule type" value="Genomic_DNA"/>
</dbReference>
<protein>
    <recommendedName>
        <fullName evidence="4">Flagella basal body P-ring formation protein FlgA</fullName>
    </recommendedName>
</protein>
<keyword evidence="6" id="KW-0282">Flagellum</keyword>
<keyword evidence="6" id="KW-0969">Cilium</keyword>
<dbReference type="InterPro" id="IPR013974">
    <property type="entry name" value="SAF"/>
</dbReference>
<dbReference type="PANTHER" id="PTHR36307">
    <property type="entry name" value="FLAGELLA BASAL BODY P-RING FORMATION PROTEIN FLGA"/>
    <property type="match status" value="1"/>
</dbReference>
<evidence type="ECO:0000313" key="6">
    <source>
        <dbReference type="EMBL" id="ABV94986.1"/>
    </source>
</evidence>
<feature type="chain" id="PRO_5005121981" description="Flagella basal body P-ring formation protein FlgA" evidence="4">
    <location>
        <begin position="20"/>
        <end position="141"/>
    </location>
</feature>
<dbReference type="InterPro" id="IPR039246">
    <property type="entry name" value="Flagellar_FlgA"/>
</dbReference>
<dbReference type="OrthoDB" id="7619725at2"/>
<evidence type="ECO:0000259" key="5">
    <source>
        <dbReference type="SMART" id="SM00858"/>
    </source>
</evidence>
<proteinExistence type="inferred from homology"/>
<sequence length="141" mass="14823">MTRWLILSLAVLMGVPAAAETLVAARTIRAQAILTAEDLNLTPGSTPGALSRPEEAIGLESRVILYAGRPILADQVGPPALVERNELVSLVYATPFMRIATEGRALGRAGLGESLRVLNISSKTTVRARVTGPGQAIVETP</sequence>
<accession>A8LMR1</accession>